<dbReference type="RefSeq" id="WP_166148715.1">
    <property type="nucleotide sequence ID" value="NZ_JAAOIW010000003.1"/>
</dbReference>
<protein>
    <recommendedName>
        <fullName evidence="3">YpzG-like protein</fullName>
    </recommendedName>
</protein>
<comment type="caution">
    <text evidence="1">The sequence shown here is derived from an EMBL/GenBank/DDBJ whole genome shotgun (WGS) entry which is preliminary data.</text>
</comment>
<name>A0ABX0J268_9BACL</name>
<sequence>MRKSINQNFVYRADQQLLSCSKRESTGMLAASINGNEFTSDFSSVQEQMKQQPRRTYR</sequence>
<keyword evidence="2" id="KW-1185">Reference proteome</keyword>
<evidence type="ECO:0000313" key="2">
    <source>
        <dbReference type="Proteomes" id="UP001165962"/>
    </source>
</evidence>
<organism evidence="1 2">
    <name type="scientific">Paenibacillus agricola</name>
    <dbReference type="NCBI Taxonomy" id="2716264"/>
    <lineage>
        <taxon>Bacteria</taxon>
        <taxon>Bacillati</taxon>
        <taxon>Bacillota</taxon>
        <taxon>Bacilli</taxon>
        <taxon>Bacillales</taxon>
        <taxon>Paenibacillaceae</taxon>
        <taxon>Paenibacillus</taxon>
    </lineage>
</organism>
<dbReference type="Proteomes" id="UP001165962">
    <property type="component" value="Unassembled WGS sequence"/>
</dbReference>
<accession>A0ABX0J268</accession>
<reference evidence="1" key="1">
    <citation type="submission" date="2020-03" db="EMBL/GenBank/DDBJ databases">
        <title>Draft sequencing of Paenibacilllus sp. S3N08.</title>
        <authorList>
            <person name="Kim D.-U."/>
        </authorList>
    </citation>
    <scope>NUCLEOTIDE SEQUENCE</scope>
    <source>
        <strain evidence="1">S3N08</strain>
    </source>
</reference>
<gene>
    <name evidence="1" type="ORF">G9U52_09420</name>
</gene>
<proteinExistence type="predicted"/>
<evidence type="ECO:0000313" key="1">
    <source>
        <dbReference type="EMBL" id="NHN30053.1"/>
    </source>
</evidence>
<dbReference type="EMBL" id="JAAOIW010000003">
    <property type="protein sequence ID" value="NHN30053.1"/>
    <property type="molecule type" value="Genomic_DNA"/>
</dbReference>
<evidence type="ECO:0008006" key="3">
    <source>
        <dbReference type="Google" id="ProtNLM"/>
    </source>
</evidence>